<name>A0ABT5U762_9GAMM</name>
<gene>
    <name evidence="1" type="ORF">ORQ98_09465</name>
</gene>
<reference evidence="1 2" key="1">
    <citation type="submission" date="2022-11" db="EMBL/GenBank/DDBJ databases">
        <title>Spartinivicinus poritis sp. nov., isolated from scleractinian coral Porites lutea.</title>
        <authorList>
            <person name="Zhang G."/>
            <person name="Cai L."/>
            <person name="Wei Q."/>
        </authorList>
    </citation>
    <scope>NUCLEOTIDE SEQUENCE [LARGE SCALE GENOMIC DNA]</scope>
    <source>
        <strain evidence="1 2">A2-2</strain>
    </source>
</reference>
<accession>A0ABT5U762</accession>
<dbReference type="Proteomes" id="UP001528823">
    <property type="component" value="Unassembled WGS sequence"/>
</dbReference>
<sequence length="79" mass="8908">MLGSMGLVFFWLLRKTFEWTLVTAAVLTYAEIGPGGEAVAELINTFQEVLRNIDWQNIFQQLTNTVKALMQSISETVVN</sequence>
<comment type="caution">
    <text evidence="1">The sequence shown here is derived from an EMBL/GenBank/DDBJ whole genome shotgun (WGS) entry which is preliminary data.</text>
</comment>
<evidence type="ECO:0000313" key="1">
    <source>
        <dbReference type="EMBL" id="MDE1462200.1"/>
    </source>
</evidence>
<protein>
    <submittedName>
        <fullName evidence="1">Uncharacterized protein</fullName>
    </submittedName>
</protein>
<evidence type="ECO:0000313" key="2">
    <source>
        <dbReference type="Proteomes" id="UP001528823"/>
    </source>
</evidence>
<dbReference type="EMBL" id="JAPMOU010000009">
    <property type="protein sequence ID" value="MDE1462200.1"/>
    <property type="molecule type" value="Genomic_DNA"/>
</dbReference>
<dbReference type="RefSeq" id="WP_274688559.1">
    <property type="nucleotide sequence ID" value="NZ_JAPMOU010000009.1"/>
</dbReference>
<keyword evidence="2" id="KW-1185">Reference proteome</keyword>
<proteinExistence type="predicted"/>
<organism evidence="1 2">
    <name type="scientific">Spartinivicinus poritis</name>
    <dbReference type="NCBI Taxonomy" id="2994640"/>
    <lineage>
        <taxon>Bacteria</taxon>
        <taxon>Pseudomonadati</taxon>
        <taxon>Pseudomonadota</taxon>
        <taxon>Gammaproteobacteria</taxon>
        <taxon>Oceanospirillales</taxon>
        <taxon>Zooshikellaceae</taxon>
        <taxon>Spartinivicinus</taxon>
    </lineage>
</organism>